<dbReference type="GO" id="GO:0006020">
    <property type="term" value="P:inositol metabolic process"/>
    <property type="evidence" value="ECO:0007669"/>
    <property type="project" value="TreeGrafter"/>
</dbReference>
<evidence type="ECO:0000256" key="3">
    <source>
        <dbReference type="ARBA" id="ARBA00022801"/>
    </source>
</evidence>
<evidence type="ECO:0000313" key="5">
    <source>
        <dbReference type="EMBL" id="CAB4591774.1"/>
    </source>
</evidence>
<dbReference type="GO" id="GO:0046872">
    <property type="term" value="F:metal ion binding"/>
    <property type="evidence" value="ECO:0007669"/>
    <property type="project" value="UniProtKB-KW"/>
</dbReference>
<dbReference type="InterPro" id="IPR020583">
    <property type="entry name" value="Inositol_monoP_metal-BS"/>
</dbReference>
<proteinExistence type="predicted"/>
<keyword evidence="2" id="KW-0479">Metal-binding</keyword>
<evidence type="ECO:0000313" key="7">
    <source>
        <dbReference type="EMBL" id="CAB4723426.1"/>
    </source>
</evidence>
<evidence type="ECO:0000256" key="2">
    <source>
        <dbReference type="ARBA" id="ARBA00022723"/>
    </source>
</evidence>
<dbReference type="Gene3D" id="3.40.190.80">
    <property type="match status" value="1"/>
</dbReference>
<dbReference type="SUPFAM" id="SSF56655">
    <property type="entry name" value="Carbohydrate phosphatase"/>
    <property type="match status" value="1"/>
</dbReference>
<dbReference type="GO" id="GO:0008934">
    <property type="term" value="F:inositol monophosphate 1-phosphatase activity"/>
    <property type="evidence" value="ECO:0007669"/>
    <property type="project" value="TreeGrafter"/>
</dbReference>
<name>A0A6J6FXS7_9ZZZZ</name>
<dbReference type="FunFam" id="3.30.540.10:FF:000003">
    <property type="entry name" value="Inositol-1-monophosphatase"/>
    <property type="match status" value="1"/>
</dbReference>
<accession>A0A6J6FXS7</accession>
<gene>
    <name evidence="5" type="ORF">UFOPK1798_00481</name>
    <name evidence="6" type="ORF">UFOPK2179_00350</name>
    <name evidence="7" type="ORF">UFOPK2715_00613</name>
</gene>
<dbReference type="EMBL" id="CAEZYN010000048">
    <property type="protein sequence ID" value="CAB4723426.1"/>
    <property type="molecule type" value="Genomic_DNA"/>
</dbReference>
<organism evidence="5">
    <name type="scientific">freshwater metagenome</name>
    <dbReference type="NCBI Taxonomy" id="449393"/>
    <lineage>
        <taxon>unclassified sequences</taxon>
        <taxon>metagenomes</taxon>
        <taxon>ecological metagenomes</taxon>
    </lineage>
</organism>
<dbReference type="EMBL" id="CAEZUH010000031">
    <property type="protein sequence ID" value="CAB4591774.1"/>
    <property type="molecule type" value="Genomic_DNA"/>
</dbReference>
<evidence type="ECO:0000256" key="1">
    <source>
        <dbReference type="ARBA" id="ARBA00001946"/>
    </source>
</evidence>
<dbReference type="EMBL" id="CAEZWC010000018">
    <property type="protein sequence ID" value="CAB4643900.1"/>
    <property type="molecule type" value="Genomic_DNA"/>
</dbReference>
<keyword evidence="3" id="KW-0378">Hydrolase</keyword>
<protein>
    <submittedName>
        <fullName evidence="5">Unannotated protein</fullName>
    </submittedName>
</protein>
<dbReference type="GO" id="GO:0007165">
    <property type="term" value="P:signal transduction"/>
    <property type="evidence" value="ECO:0007669"/>
    <property type="project" value="TreeGrafter"/>
</dbReference>
<dbReference type="AlphaFoldDB" id="A0A6J6FXS7"/>
<evidence type="ECO:0000313" key="6">
    <source>
        <dbReference type="EMBL" id="CAB4643900.1"/>
    </source>
</evidence>
<comment type="cofactor">
    <cofactor evidence="1">
        <name>Mg(2+)</name>
        <dbReference type="ChEBI" id="CHEBI:18420"/>
    </cofactor>
</comment>
<dbReference type="Gene3D" id="3.30.540.10">
    <property type="entry name" value="Fructose-1,6-Bisphosphatase, subunit A, domain 1"/>
    <property type="match status" value="1"/>
</dbReference>
<sequence>MFSQGKSAPSDLEIALKLADIADEISMQRYLAIDLVVETKPDLTPVSDADRAVEQAIREYLGKHRSDDAIIGEEFGTSVDNTDRAWIIDPIDGTKNYVRGVPVWATLIALRTSQGMQLGVVSSPALGRRWYASKGNGAFVIDNLADKSKVRKLSCSQVGQLSDASMSVSSFDKKEGWKDLQPNLLKLSELVWRNRGYGDFWSHMLVAEGALDFALEPQLALWDMAALEVIVNEAGGRFSNFTGIDGSSGPGAISSNHLLHDLVLTELK</sequence>
<dbReference type="Pfam" id="PF00459">
    <property type="entry name" value="Inositol_P"/>
    <property type="match status" value="1"/>
</dbReference>
<evidence type="ECO:0000256" key="4">
    <source>
        <dbReference type="ARBA" id="ARBA00022842"/>
    </source>
</evidence>
<dbReference type="PANTHER" id="PTHR20854:SF4">
    <property type="entry name" value="INOSITOL-1-MONOPHOSPHATASE-RELATED"/>
    <property type="match status" value="1"/>
</dbReference>
<dbReference type="PRINTS" id="PR00377">
    <property type="entry name" value="IMPHPHTASES"/>
</dbReference>
<reference evidence="5" key="1">
    <citation type="submission" date="2020-05" db="EMBL/GenBank/DDBJ databases">
        <authorList>
            <person name="Chiriac C."/>
            <person name="Salcher M."/>
            <person name="Ghai R."/>
            <person name="Kavagutti S V."/>
        </authorList>
    </citation>
    <scope>NUCLEOTIDE SEQUENCE</scope>
</reference>
<dbReference type="PANTHER" id="PTHR20854">
    <property type="entry name" value="INOSITOL MONOPHOSPHATASE"/>
    <property type="match status" value="1"/>
</dbReference>
<keyword evidence="4" id="KW-0460">Magnesium</keyword>
<dbReference type="PROSITE" id="PS00629">
    <property type="entry name" value="IMP_1"/>
    <property type="match status" value="1"/>
</dbReference>
<dbReference type="InterPro" id="IPR000760">
    <property type="entry name" value="Inositol_monophosphatase-like"/>
</dbReference>